<gene>
    <name evidence="1" type="ORF">EB796_007293</name>
</gene>
<dbReference type="Proteomes" id="UP000593567">
    <property type="component" value="Unassembled WGS sequence"/>
</dbReference>
<protein>
    <submittedName>
        <fullName evidence="1">Uncharacterized protein</fullName>
    </submittedName>
</protein>
<sequence length="150" mass="17253">MEINDSLIREKLIDMPLAQQEDFEEVIRKAQEVELNRKMSDLSINDQLAVQAMQRRKNVKLPTFQRPVRTANNDRKCFRCGKADHMANDRACPERDKKYLVCHKLDILLKASFDKGVPVVRNVIESCSITANIKPETRMQHSTTSNQAAI</sequence>
<dbReference type="OrthoDB" id="8039770at2759"/>
<dbReference type="Gene3D" id="4.10.60.10">
    <property type="entry name" value="Zinc finger, CCHC-type"/>
    <property type="match status" value="1"/>
</dbReference>
<keyword evidence="2" id="KW-1185">Reference proteome</keyword>
<organism evidence="1 2">
    <name type="scientific">Bugula neritina</name>
    <name type="common">Brown bryozoan</name>
    <name type="synonym">Sertularia neritina</name>
    <dbReference type="NCBI Taxonomy" id="10212"/>
    <lineage>
        <taxon>Eukaryota</taxon>
        <taxon>Metazoa</taxon>
        <taxon>Spiralia</taxon>
        <taxon>Lophotrochozoa</taxon>
        <taxon>Bryozoa</taxon>
        <taxon>Gymnolaemata</taxon>
        <taxon>Cheilostomatida</taxon>
        <taxon>Flustrina</taxon>
        <taxon>Buguloidea</taxon>
        <taxon>Bugulidae</taxon>
        <taxon>Bugula</taxon>
    </lineage>
</organism>
<evidence type="ECO:0000313" key="1">
    <source>
        <dbReference type="EMBL" id="KAF6034401.1"/>
    </source>
</evidence>
<accession>A0A7J7K971</accession>
<reference evidence="1" key="1">
    <citation type="submission" date="2020-06" db="EMBL/GenBank/DDBJ databases">
        <title>Draft genome of Bugula neritina, a colonial animal packing powerful symbionts and potential medicines.</title>
        <authorList>
            <person name="Rayko M."/>
        </authorList>
    </citation>
    <scope>NUCLEOTIDE SEQUENCE [LARGE SCALE GENOMIC DNA]</scope>
    <source>
        <strain evidence="1">Kwan_BN1</strain>
    </source>
</reference>
<evidence type="ECO:0000313" key="2">
    <source>
        <dbReference type="Proteomes" id="UP000593567"/>
    </source>
</evidence>
<comment type="caution">
    <text evidence="1">The sequence shown here is derived from an EMBL/GenBank/DDBJ whole genome shotgun (WGS) entry which is preliminary data.</text>
</comment>
<dbReference type="EMBL" id="VXIV02001086">
    <property type="protein sequence ID" value="KAF6034401.1"/>
    <property type="molecule type" value="Genomic_DNA"/>
</dbReference>
<proteinExistence type="predicted"/>
<name>A0A7J7K971_BUGNE</name>
<dbReference type="AlphaFoldDB" id="A0A7J7K971"/>